<evidence type="ECO:0000313" key="2">
    <source>
        <dbReference type="Proteomes" id="UP000317990"/>
    </source>
</evidence>
<keyword evidence="1" id="KW-0067">ATP-binding</keyword>
<name>A0A524RNT0_9CHRO</name>
<dbReference type="GO" id="GO:0004386">
    <property type="term" value="F:helicase activity"/>
    <property type="evidence" value="ECO:0007669"/>
    <property type="project" value="UniProtKB-KW"/>
</dbReference>
<protein>
    <submittedName>
        <fullName evidence="1">Helicase</fullName>
    </submittedName>
</protein>
<gene>
    <name evidence="1" type="ORF">ERJ67_07285</name>
</gene>
<dbReference type="AlphaFoldDB" id="A0A524RNT0"/>
<reference evidence="1 2" key="1">
    <citation type="journal article" date="2019" name="mSystems">
        <title>Life at home and on the roam: Genomic adaptions reflect the dual lifestyle of an intracellular, facultative symbiont.</title>
        <authorList>
            <person name="Burgsdorf I."/>
        </authorList>
    </citation>
    <scope>NUCLEOTIDE SEQUENCE [LARGE SCALE GENOMIC DNA]</scope>
    <source>
        <strain evidence="1">277cV</strain>
    </source>
</reference>
<proteinExistence type="predicted"/>
<keyword evidence="1" id="KW-0547">Nucleotide-binding</keyword>
<comment type="caution">
    <text evidence="1">The sequence shown here is derived from an EMBL/GenBank/DDBJ whole genome shotgun (WGS) entry which is preliminary data.</text>
</comment>
<keyword evidence="1" id="KW-0347">Helicase</keyword>
<sequence>MLEAQVHQRLKKLLRQCGRPGWPHHLTLSRLVARSLRRQDVTAIHIAPGSDPSWMLSLLLPLWMGRHPVALVASQPLLMRLRRVELERLAHAGLGCPLWEGADCPAEVPIWLIDPVQLLRAWRSGGLGERQVVVLEAERFEQDLRSAMGCCLTAEAWEQLRRLLPHCTAELAYEHEQLRRAVFAHPVNPQARVALSDAEQAPLRRLLTLADPLPQPWRCWLESLSPGWVSWAETDHQLLRWTLCRQPLEPLALLPPLPGRGLVLAGVPGPAQALLGALRHAKAVTVRLGDPPLQDPIPLFHPHHQPLPNSPVFADHLLDQCRRLMLGRAGLSVVLLDDDPLRQRLTSALAAEFGGRVCHQQPSPDGNGILCASWSWWLEHHARLPSPCQVVVAALPIASLEDPLTAARVRRWRLQGDDWFRSLLLPEALARLQRGVAPLRGQEDVRLALLDGRVRRRSWGQLVLDALQPTLPLRHLFPKQDIPRPGA</sequence>
<organism evidence="1 2">
    <name type="scientific">Aphanocapsa feldmannii 277cV</name>
    <dbReference type="NCBI Taxonomy" id="2507553"/>
    <lineage>
        <taxon>Bacteria</taxon>
        <taxon>Bacillati</taxon>
        <taxon>Cyanobacteriota</taxon>
        <taxon>Cyanophyceae</taxon>
        <taxon>Oscillatoriophycideae</taxon>
        <taxon>Chroococcales</taxon>
        <taxon>Microcystaceae</taxon>
        <taxon>Aphanocapsa</taxon>
    </lineage>
</organism>
<dbReference type="EMBL" id="SRMO01000070">
    <property type="protein sequence ID" value="TGG91944.1"/>
    <property type="molecule type" value="Genomic_DNA"/>
</dbReference>
<keyword evidence="1" id="KW-0378">Hydrolase</keyword>
<accession>A0A524RNT0</accession>
<dbReference type="Proteomes" id="UP000317990">
    <property type="component" value="Unassembled WGS sequence"/>
</dbReference>
<evidence type="ECO:0000313" key="1">
    <source>
        <dbReference type="EMBL" id="TGG91944.1"/>
    </source>
</evidence>